<organism evidence="1 2">
    <name type="scientific">Roseateles agri</name>
    <dbReference type="NCBI Taxonomy" id="3098619"/>
    <lineage>
        <taxon>Bacteria</taxon>
        <taxon>Pseudomonadati</taxon>
        <taxon>Pseudomonadota</taxon>
        <taxon>Betaproteobacteria</taxon>
        <taxon>Burkholderiales</taxon>
        <taxon>Sphaerotilaceae</taxon>
        <taxon>Roseateles</taxon>
    </lineage>
</organism>
<proteinExistence type="predicted"/>
<dbReference type="Proteomes" id="UP001285263">
    <property type="component" value="Unassembled WGS sequence"/>
</dbReference>
<keyword evidence="2" id="KW-1185">Reference proteome</keyword>
<name>A0ABU5DGQ1_9BURK</name>
<accession>A0ABU5DGQ1</accession>
<comment type="caution">
    <text evidence="1">The sequence shown here is derived from an EMBL/GenBank/DDBJ whole genome shotgun (WGS) entry which is preliminary data.</text>
</comment>
<gene>
    <name evidence="1" type="ORF">SNE35_10150</name>
</gene>
<reference evidence="1 2" key="1">
    <citation type="submission" date="2023-11" db="EMBL/GenBank/DDBJ databases">
        <title>Paucibacter sp. nov., isolated from fresh soil in Korea.</title>
        <authorList>
            <person name="Le N.T.T."/>
        </authorList>
    </citation>
    <scope>NUCLEOTIDE SEQUENCE [LARGE SCALE GENOMIC DNA]</scope>
    <source>
        <strain evidence="1 2">R3-3</strain>
    </source>
</reference>
<dbReference type="EMBL" id="JAXCLA010000003">
    <property type="protein sequence ID" value="MDY0744870.1"/>
    <property type="molecule type" value="Genomic_DNA"/>
</dbReference>
<evidence type="ECO:0000313" key="1">
    <source>
        <dbReference type="EMBL" id="MDY0744870.1"/>
    </source>
</evidence>
<sequence>MFSSSPLQDLRAQIRNELIYDPKPLVPQVESVSAVHTPPWSRGTHQMLTEPGLSLSVDLGPLLWIHAERGAPGQVGLLLNEVA</sequence>
<evidence type="ECO:0000313" key="2">
    <source>
        <dbReference type="Proteomes" id="UP001285263"/>
    </source>
</evidence>
<protein>
    <submittedName>
        <fullName evidence="1">Uncharacterized protein</fullName>
    </submittedName>
</protein>